<evidence type="ECO:0000313" key="9">
    <source>
        <dbReference type="EMBL" id="GAA0669448.1"/>
    </source>
</evidence>
<sequence length="350" mass="38160">MKRLHARYPFLDSAREAVETAEVDLAELVLREDSAAVDRAVERVDAALAEDSVGQPHRRTRVELLSYPIARVLVSLVDEPMLQRKYAHAEAATARERFEADVDDDAELKSASGGRMTTERLLAEFDLADDVRSIDDDRYLVAVGPYLRLSGGLDGEEWRLATRALRDGEVPVDEAELRELLEAAIRERVADGLPLSVPEPIAEGLADAVERIEDSLADRELRHDFDAVVPSLFPPCVRALLERIDDGESLDEPGRFALTAFLTSLGMAPDAAADLAAGAADAGESVRYQAAHLGDEEDPGYAPPSCASMAEYGLCVDKDELCEEIDHPITYYDRRLDDADGADAAAAANE</sequence>
<dbReference type="CDD" id="cd06560">
    <property type="entry name" value="PriL"/>
    <property type="match status" value="1"/>
</dbReference>
<evidence type="ECO:0000256" key="1">
    <source>
        <dbReference type="ARBA" id="ARBA00022485"/>
    </source>
</evidence>
<dbReference type="GO" id="GO:0006269">
    <property type="term" value="P:DNA replication, synthesis of primer"/>
    <property type="evidence" value="ECO:0007669"/>
    <property type="project" value="UniProtKB-UniRule"/>
</dbReference>
<protein>
    <recommendedName>
        <fullName evidence="7">DNA primase large subunit PriL</fullName>
    </recommendedName>
</protein>
<feature type="domain" description="DNA primase large subunit C-terminal" evidence="8">
    <location>
        <begin position="227"/>
        <end position="325"/>
    </location>
</feature>
<evidence type="ECO:0000256" key="6">
    <source>
        <dbReference type="ARBA" id="ARBA00023014"/>
    </source>
</evidence>
<dbReference type="SUPFAM" id="SSF140914">
    <property type="entry name" value="PriB N-terminal domain-like"/>
    <property type="match status" value="1"/>
</dbReference>
<keyword evidence="4 7" id="KW-0479">Metal-binding</keyword>
<comment type="cofactor">
    <cofactor evidence="7">
        <name>[4Fe-4S] cluster</name>
        <dbReference type="ChEBI" id="CHEBI:49883"/>
    </cofactor>
    <text evidence="7">Binds 1 [4Fe-4S] cluster.</text>
</comment>
<proteinExistence type="inferred from homology"/>
<dbReference type="Pfam" id="PF26466">
    <property type="entry name" value="DNA_primase_lrg_N"/>
    <property type="match status" value="1"/>
</dbReference>
<evidence type="ECO:0000256" key="4">
    <source>
        <dbReference type="ARBA" id="ARBA00022723"/>
    </source>
</evidence>
<dbReference type="GO" id="GO:0046872">
    <property type="term" value="F:metal ion binding"/>
    <property type="evidence" value="ECO:0007669"/>
    <property type="project" value="UniProtKB-KW"/>
</dbReference>
<keyword evidence="10" id="KW-1185">Reference proteome</keyword>
<keyword evidence="5 7" id="KW-0408">Iron</keyword>
<dbReference type="Proteomes" id="UP001500420">
    <property type="component" value="Unassembled WGS sequence"/>
</dbReference>
<feature type="binding site" evidence="7">
    <location>
        <position position="236"/>
    </location>
    <ligand>
        <name>[4Fe-4S] cluster</name>
        <dbReference type="ChEBI" id="CHEBI:49883"/>
    </ligand>
</feature>
<dbReference type="PANTHER" id="PTHR10537">
    <property type="entry name" value="DNA PRIMASE LARGE SUBUNIT"/>
    <property type="match status" value="1"/>
</dbReference>
<dbReference type="PANTHER" id="PTHR10537:SF3">
    <property type="entry name" value="DNA PRIMASE LARGE SUBUNIT"/>
    <property type="match status" value="1"/>
</dbReference>
<feature type="binding site" evidence="7">
    <location>
        <position position="306"/>
    </location>
    <ligand>
        <name>[4Fe-4S] cluster</name>
        <dbReference type="ChEBI" id="CHEBI:49883"/>
    </ligand>
</feature>
<dbReference type="EMBL" id="BAAADV010000001">
    <property type="protein sequence ID" value="GAA0669448.1"/>
    <property type="molecule type" value="Genomic_DNA"/>
</dbReference>
<evidence type="ECO:0000256" key="3">
    <source>
        <dbReference type="ARBA" id="ARBA00022705"/>
    </source>
</evidence>
<evidence type="ECO:0000256" key="7">
    <source>
        <dbReference type="HAMAP-Rule" id="MF_00701"/>
    </source>
</evidence>
<name>A0AAV3T8F6_9EURY</name>
<keyword evidence="6 7" id="KW-0411">Iron-sulfur</keyword>
<dbReference type="InterPro" id="IPR058560">
    <property type="entry name" value="DNA_primase_C"/>
</dbReference>
<reference evidence="9 10" key="1">
    <citation type="journal article" date="2019" name="Int. J. Syst. Evol. Microbiol.">
        <title>The Global Catalogue of Microorganisms (GCM) 10K type strain sequencing project: providing services to taxonomists for standard genome sequencing and annotation.</title>
        <authorList>
            <consortium name="The Broad Institute Genomics Platform"/>
            <consortium name="The Broad Institute Genome Sequencing Center for Infectious Disease"/>
            <person name="Wu L."/>
            <person name="Ma J."/>
        </authorList>
    </citation>
    <scope>NUCLEOTIDE SEQUENCE [LARGE SCALE GENOMIC DNA]</scope>
    <source>
        <strain evidence="9 10">JCM 16328</strain>
    </source>
</reference>
<comment type="caution">
    <text evidence="9">The sequence shown here is derived from an EMBL/GenBank/DDBJ whole genome shotgun (WGS) entry which is preliminary data.</text>
</comment>
<comment type="subunit">
    <text evidence="7">Heterodimer of a small subunit (PriS) and a large subunit (PriL).</text>
</comment>
<keyword evidence="2 7" id="KW-0639">Primosome</keyword>
<dbReference type="GO" id="GO:0006270">
    <property type="term" value="P:DNA replication initiation"/>
    <property type="evidence" value="ECO:0007669"/>
    <property type="project" value="TreeGrafter"/>
</dbReference>
<comment type="function">
    <text evidence="7">Regulatory subunit of DNA primase, an RNA polymerase that catalyzes the synthesis of short RNA molecules used as primers for DNA polymerase during DNA replication. Stabilizes and modulates the activity of the small subunit, increasing the rate of DNA synthesis, and conferring RNA synthesis capability. The DNA polymerase activity may enable DNA primase to also catalyze primer extension after primer synthesis. May also play a role in DNA repair.</text>
</comment>
<organism evidence="9 10">
    <name type="scientific">Natronoarchaeum mannanilyticum</name>
    <dbReference type="NCBI Taxonomy" id="926360"/>
    <lineage>
        <taxon>Archaea</taxon>
        <taxon>Methanobacteriati</taxon>
        <taxon>Methanobacteriota</taxon>
        <taxon>Stenosarchaea group</taxon>
        <taxon>Halobacteria</taxon>
        <taxon>Halobacteriales</taxon>
        <taxon>Natronoarchaeaceae</taxon>
    </lineage>
</organism>
<evidence type="ECO:0000313" key="10">
    <source>
        <dbReference type="Proteomes" id="UP001500420"/>
    </source>
</evidence>
<comment type="similarity">
    <text evidence="7">Belongs to the eukaryotic-type primase large subunit family.</text>
</comment>
<dbReference type="HAMAP" id="MF_00701">
    <property type="entry name" value="DNA_primase_lrg_arc"/>
    <property type="match status" value="1"/>
</dbReference>
<evidence type="ECO:0000256" key="5">
    <source>
        <dbReference type="ARBA" id="ARBA00023004"/>
    </source>
</evidence>
<feature type="binding site" evidence="7">
    <location>
        <position position="322"/>
    </location>
    <ligand>
        <name>[4Fe-4S] cluster</name>
        <dbReference type="ChEBI" id="CHEBI:49883"/>
    </ligand>
</feature>
<dbReference type="GO" id="GO:0051539">
    <property type="term" value="F:4 iron, 4 sulfur cluster binding"/>
    <property type="evidence" value="ECO:0007669"/>
    <property type="project" value="UniProtKB-UniRule"/>
</dbReference>
<evidence type="ECO:0000256" key="2">
    <source>
        <dbReference type="ARBA" id="ARBA00022515"/>
    </source>
</evidence>
<dbReference type="GO" id="GO:1990077">
    <property type="term" value="C:primosome complex"/>
    <property type="evidence" value="ECO:0007669"/>
    <property type="project" value="UniProtKB-KW"/>
</dbReference>
<keyword evidence="3 7" id="KW-0235">DNA replication</keyword>
<dbReference type="RefSeq" id="WP_343773253.1">
    <property type="nucleotide sequence ID" value="NZ_BAAADV010000001.1"/>
</dbReference>
<keyword evidence="1 7" id="KW-0004">4Fe-4S</keyword>
<dbReference type="GO" id="GO:0003899">
    <property type="term" value="F:DNA-directed RNA polymerase activity"/>
    <property type="evidence" value="ECO:0007669"/>
    <property type="project" value="InterPro"/>
</dbReference>
<accession>A0AAV3T8F6</accession>
<dbReference type="InterPro" id="IPR023642">
    <property type="entry name" value="DNA_primase_lsu_PriL"/>
</dbReference>
<dbReference type="InterPro" id="IPR007238">
    <property type="entry name" value="DNA_primase_lsu_euk/arc"/>
</dbReference>
<feature type="binding site" evidence="7">
    <location>
        <position position="315"/>
    </location>
    <ligand>
        <name>[4Fe-4S] cluster</name>
        <dbReference type="ChEBI" id="CHEBI:49883"/>
    </ligand>
</feature>
<dbReference type="Pfam" id="PF04104">
    <property type="entry name" value="DNA_primase_lrg"/>
    <property type="match status" value="1"/>
</dbReference>
<gene>
    <name evidence="7 9" type="primary">priL</name>
    <name evidence="9" type="ORF">GCM10009020_14310</name>
</gene>
<dbReference type="AlphaFoldDB" id="A0AAV3T8F6"/>
<evidence type="ECO:0000259" key="8">
    <source>
        <dbReference type="Pfam" id="PF04104"/>
    </source>
</evidence>